<dbReference type="PIRSF" id="PIRSF028188">
    <property type="entry name" value="Amdntrnsf_FN0238"/>
    <property type="match status" value="1"/>
</dbReference>
<gene>
    <name evidence="1" type="ORF">J5U18_11390</name>
</gene>
<evidence type="ECO:0000313" key="1">
    <source>
        <dbReference type="EMBL" id="MBP3944147.1"/>
    </source>
</evidence>
<name>A0A8T4HFN6_9SPHI</name>
<dbReference type="InterPro" id="IPR014541">
    <property type="entry name" value="Amdntrnsf_FN0238"/>
</dbReference>
<organism evidence="1 2">
    <name type="scientific">Rhinopithecimicrobium faecis</name>
    <dbReference type="NCBI Taxonomy" id="2820698"/>
    <lineage>
        <taxon>Bacteria</taxon>
        <taxon>Pseudomonadati</taxon>
        <taxon>Bacteroidota</taxon>
        <taxon>Sphingobacteriia</taxon>
        <taxon>Sphingobacteriales</taxon>
        <taxon>Sphingobacteriaceae</taxon>
        <taxon>Rhinopithecimicrobium</taxon>
    </lineage>
</organism>
<comment type="caution">
    <text evidence="1">The sequence shown here is derived from an EMBL/GenBank/DDBJ whole genome shotgun (WGS) entry which is preliminary data.</text>
</comment>
<dbReference type="PANTHER" id="PTHR43224">
    <property type="entry name" value="AMIDINOTRANSFERASE"/>
    <property type="match status" value="1"/>
</dbReference>
<proteinExistence type="predicted"/>
<accession>A0A8T4HFN6</accession>
<sequence length="316" mass="35676">MNSYTSDLLLIRPFAFRGNEQTSVNNTFQKMSTQLTPAEINRRAVKEFDALIALLKAHNLAPLVIQDIAFPDTPDSIFPNNVVSFDAAGRVIQYPMFAENRRQERQLDIWTPLRQAGFQIQEIINLSYYEGHAQFLEGTGAMVLDRAHKIAYCSLSARVNKELFLKFCVEFSYRPFIFETSISSVKLQAPIYHTNVLLSLCRGFAVVCLSVIRDDKRRQQLQDSLTASGYTIIALTENQLHHFSGNIVQLQSLAGEPLLLMSTQAYMAFTEEQLTVIKSHTKIIHSNLSTIESYGGGSARCMVAEIWLPKKINTES</sequence>
<evidence type="ECO:0000313" key="2">
    <source>
        <dbReference type="Proteomes" id="UP000679691"/>
    </source>
</evidence>
<dbReference type="NCBIfam" id="NF046062">
    <property type="entry name" value="citrull_CtlX"/>
    <property type="match status" value="1"/>
</dbReference>
<keyword evidence="2" id="KW-1185">Reference proteome</keyword>
<dbReference type="Gene3D" id="3.75.10.10">
    <property type="entry name" value="L-arginine/glycine Amidinotransferase, Chain A"/>
    <property type="match status" value="1"/>
</dbReference>
<dbReference type="RefSeq" id="WP_353547656.1">
    <property type="nucleotide sequence ID" value="NZ_JAGKSB010000014.1"/>
</dbReference>
<dbReference type="PANTHER" id="PTHR43224:SF1">
    <property type="entry name" value="AMIDINOTRANSFERASE"/>
    <property type="match status" value="1"/>
</dbReference>
<protein>
    <submittedName>
        <fullName evidence="1">Amidinotransferase</fullName>
    </submittedName>
</protein>
<dbReference type="Proteomes" id="UP000679691">
    <property type="component" value="Unassembled WGS sequence"/>
</dbReference>
<dbReference type="EMBL" id="JAGKSB010000014">
    <property type="protein sequence ID" value="MBP3944147.1"/>
    <property type="molecule type" value="Genomic_DNA"/>
</dbReference>
<reference evidence="1" key="1">
    <citation type="submission" date="2021-03" db="EMBL/GenBank/DDBJ databases">
        <authorList>
            <person name="Lu T."/>
            <person name="Wang Q."/>
            <person name="Han X."/>
        </authorList>
    </citation>
    <scope>NUCLEOTIDE SEQUENCE</scope>
    <source>
        <strain evidence="1">WQ 2009</strain>
    </source>
</reference>
<dbReference type="Pfam" id="PF19420">
    <property type="entry name" value="DDAH_eukar"/>
    <property type="match status" value="1"/>
</dbReference>
<dbReference type="AlphaFoldDB" id="A0A8T4HFN6"/>
<dbReference type="SUPFAM" id="SSF55909">
    <property type="entry name" value="Pentein"/>
    <property type="match status" value="1"/>
</dbReference>